<dbReference type="InterPro" id="IPR047816">
    <property type="entry name" value="SCO1431-like"/>
</dbReference>
<feature type="transmembrane region" description="Helical" evidence="1">
    <location>
        <begin position="25"/>
        <end position="42"/>
    </location>
</feature>
<dbReference type="Proteomes" id="UP000028058">
    <property type="component" value="Unassembled WGS sequence"/>
</dbReference>
<dbReference type="EMBL" id="JNAD02000010">
    <property type="protein sequence ID" value="RKM93751.1"/>
    <property type="molecule type" value="Genomic_DNA"/>
</dbReference>
<keyword evidence="1" id="KW-0472">Membrane</keyword>
<reference evidence="2 3" key="1">
    <citation type="journal article" date="2014" name="Genome Announc.">
        <title>Draft Genome Sequence of Streptomyces fradiae ATCC 19609, a Strain Highly Sensitive to Antibiotics.</title>
        <authorList>
            <person name="Bekker O.B."/>
            <person name="Klimina K.M."/>
            <person name="Vatlin A.A."/>
            <person name="Zakharevich N.V."/>
            <person name="Kasianov A.S."/>
            <person name="Danilenko V.N."/>
        </authorList>
    </citation>
    <scope>NUCLEOTIDE SEQUENCE [LARGE SCALE GENOMIC DNA]</scope>
    <source>
        <strain evidence="2 3">ATCC 19609</strain>
    </source>
</reference>
<name>A0A3R7LN45_9ACTN</name>
<keyword evidence="1" id="KW-1133">Transmembrane helix</keyword>
<comment type="caution">
    <text evidence="2">The sequence shown here is derived from an EMBL/GenBank/DDBJ whole genome shotgun (WGS) entry which is preliminary data.</text>
</comment>
<evidence type="ECO:0000313" key="3">
    <source>
        <dbReference type="Proteomes" id="UP000028058"/>
    </source>
</evidence>
<dbReference type="NCBIfam" id="NF033485">
    <property type="entry name" value="small_SCO1431"/>
    <property type="match status" value="1"/>
</dbReference>
<sequence>MTAAAVVAARTGGPPDDDHPLLEQIAGWVLTIVLAMLIARFGPL</sequence>
<proteinExistence type="predicted"/>
<dbReference type="AlphaFoldDB" id="A0A3R7LN45"/>
<keyword evidence="3" id="KW-1185">Reference proteome</keyword>
<protein>
    <submittedName>
        <fullName evidence="2">SCO1431 family membrane protein</fullName>
    </submittedName>
</protein>
<dbReference type="OrthoDB" id="4312748at2"/>
<dbReference type="RefSeq" id="WP_105165598.1">
    <property type="nucleotide sequence ID" value="NZ_CP134822.1"/>
</dbReference>
<organism evidence="2 3">
    <name type="scientific">Streptomyces xinghaiensis</name>
    <dbReference type="NCBI Taxonomy" id="1038928"/>
    <lineage>
        <taxon>Bacteria</taxon>
        <taxon>Bacillati</taxon>
        <taxon>Actinomycetota</taxon>
        <taxon>Actinomycetes</taxon>
        <taxon>Kitasatosporales</taxon>
        <taxon>Streptomycetaceae</taxon>
        <taxon>Streptomyces</taxon>
    </lineage>
</organism>
<gene>
    <name evidence="2" type="ORF">SFRA_020640</name>
</gene>
<accession>A0A3R7LN45</accession>
<keyword evidence="1" id="KW-0812">Transmembrane</keyword>
<evidence type="ECO:0000256" key="1">
    <source>
        <dbReference type="SAM" id="Phobius"/>
    </source>
</evidence>
<evidence type="ECO:0000313" key="2">
    <source>
        <dbReference type="EMBL" id="RKM93751.1"/>
    </source>
</evidence>